<sequence>MASPVPAPILRAIGWLWCAVIVVYIAYGWYAYAGLYRMLAEWQLAVFGGYRVFLTALLPAIALALPGLWLAGLGHRGAEAAPANPRRSLLLVTAIGVAGLAVAAAAVVLGLQEARRIPVVATLDLRQSATLPDGDVFVVIGLARTDLMLAFATEMRGAKRDYAYVPLTTPQWRRGEPLAYFLKTNQNAYMPPEGGRMFRLAPGEAPFLMTLQRAVVETDTLPGPVREIYRTHNVALAPELHVFSQNVSVTLDHYWITAAIAGLSGLVCLLAAGITALRLRPGG</sequence>
<proteinExistence type="predicted"/>
<dbReference type="EMBL" id="VDUZ01000008">
    <property type="protein sequence ID" value="TXL77635.1"/>
    <property type="molecule type" value="Genomic_DNA"/>
</dbReference>
<dbReference type="OrthoDB" id="8220566at2"/>
<organism evidence="2 3">
    <name type="scientific">Vineibacter terrae</name>
    <dbReference type="NCBI Taxonomy" id="2586908"/>
    <lineage>
        <taxon>Bacteria</taxon>
        <taxon>Pseudomonadati</taxon>
        <taxon>Pseudomonadota</taxon>
        <taxon>Alphaproteobacteria</taxon>
        <taxon>Hyphomicrobiales</taxon>
        <taxon>Vineibacter</taxon>
    </lineage>
</organism>
<keyword evidence="1" id="KW-0812">Transmembrane</keyword>
<feature type="transmembrane region" description="Helical" evidence="1">
    <location>
        <begin position="12"/>
        <end position="32"/>
    </location>
</feature>
<feature type="transmembrane region" description="Helical" evidence="1">
    <location>
        <begin position="89"/>
        <end position="111"/>
    </location>
</feature>
<dbReference type="RefSeq" id="WP_147846675.1">
    <property type="nucleotide sequence ID" value="NZ_VDUZ01000008.1"/>
</dbReference>
<keyword evidence="1" id="KW-1133">Transmembrane helix</keyword>
<protein>
    <submittedName>
        <fullName evidence="2">Uncharacterized protein</fullName>
    </submittedName>
</protein>
<evidence type="ECO:0000313" key="3">
    <source>
        <dbReference type="Proteomes" id="UP000321638"/>
    </source>
</evidence>
<name>A0A5C8PRK0_9HYPH</name>
<keyword evidence="3" id="KW-1185">Reference proteome</keyword>
<dbReference type="AlphaFoldDB" id="A0A5C8PRK0"/>
<feature type="transmembrane region" description="Helical" evidence="1">
    <location>
        <begin position="44"/>
        <end position="69"/>
    </location>
</feature>
<reference evidence="2 3" key="1">
    <citation type="submission" date="2019-06" db="EMBL/GenBank/DDBJ databases">
        <title>New taxonomy in bacterial strain CC-CFT640, isolated from vineyard.</title>
        <authorList>
            <person name="Lin S.-Y."/>
            <person name="Tsai C.-F."/>
            <person name="Young C.-C."/>
        </authorList>
    </citation>
    <scope>NUCLEOTIDE SEQUENCE [LARGE SCALE GENOMIC DNA]</scope>
    <source>
        <strain evidence="2 3">CC-CFT640</strain>
    </source>
</reference>
<evidence type="ECO:0000313" key="2">
    <source>
        <dbReference type="EMBL" id="TXL77635.1"/>
    </source>
</evidence>
<feature type="transmembrane region" description="Helical" evidence="1">
    <location>
        <begin position="254"/>
        <end position="277"/>
    </location>
</feature>
<dbReference type="Proteomes" id="UP000321638">
    <property type="component" value="Unassembled WGS sequence"/>
</dbReference>
<gene>
    <name evidence="2" type="ORF">FHP25_09420</name>
</gene>
<accession>A0A5C8PRK0</accession>
<evidence type="ECO:0000256" key="1">
    <source>
        <dbReference type="SAM" id="Phobius"/>
    </source>
</evidence>
<comment type="caution">
    <text evidence="2">The sequence shown here is derived from an EMBL/GenBank/DDBJ whole genome shotgun (WGS) entry which is preliminary data.</text>
</comment>
<keyword evidence="1" id="KW-0472">Membrane</keyword>